<name>A0ABT0H6W7_9FLAO</name>
<feature type="domain" description="Sugar 3,4-ketoisomerase QdtA cupin" evidence="1">
    <location>
        <begin position="12"/>
        <end position="134"/>
    </location>
</feature>
<dbReference type="EMBL" id="JALPQF010000004">
    <property type="protein sequence ID" value="MCK8480122.1"/>
    <property type="molecule type" value="Genomic_DNA"/>
</dbReference>
<evidence type="ECO:0000259" key="1">
    <source>
        <dbReference type="Pfam" id="PF05523"/>
    </source>
</evidence>
<dbReference type="InterPro" id="IPR014710">
    <property type="entry name" value="RmlC-like_jellyroll"/>
</dbReference>
<protein>
    <submittedName>
        <fullName evidence="2">FdtA/QdtA family cupin domain-containing protein</fullName>
    </submittedName>
</protein>
<organism evidence="2 3">
    <name type="scientific">Psychroserpens algicola</name>
    <dbReference type="NCBI Taxonomy" id="1719034"/>
    <lineage>
        <taxon>Bacteria</taxon>
        <taxon>Pseudomonadati</taxon>
        <taxon>Bacteroidota</taxon>
        <taxon>Flavobacteriia</taxon>
        <taxon>Flavobacteriales</taxon>
        <taxon>Flavobacteriaceae</taxon>
        <taxon>Psychroserpens</taxon>
    </lineage>
</organism>
<proteinExistence type="predicted"/>
<dbReference type="InterPro" id="IPR008894">
    <property type="entry name" value="QdtA_cupin_dom"/>
</dbReference>
<dbReference type="SUPFAM" id="SSF51182">
    <property type="entry name" value="RmlC-like cupins"/>
    <property type="match status" value="1"/>
</dbReference>
<dbReference type="Gene3D" id="2.60.120.10">
    <property type="entry name" value="Jelly Rolls"/>
    <property type="match status" value="1"/>
</dbReference>
<dbReference type="CDD" id="cd20292">
    <property type="entry name" value="cupin_QdtA-like"/>
    <property type="match status" value="1"/>
</dbReference>
<dbReference type="InterPro" id="IPR011051">
    <property type="entry name" value="RmlC_Cupin_sf"/>
</dbReference>
<reference evidence="2" key="1">
    <citation type="submission" date="2022-04" db="EMBL/GenBank/DDBJ databases">
        <authorList>
            <person name="Ren T."/>
        </authorList>
    </citation>
    <scope>NUCLEOTIDE SEQUENCE</scope>
    <source>
        <strain evidence="2">F63249</strain>
    </source>
</reference>
<evidence type="ECO:0000313" key="3">
    <source>
        <dbReference type="Proteomes" id="UP001203687"/>
    </source>
</evidence>
<gene>
    <name evidence="2" type="ORF">MUY34_05775</name>
</gene>
<evidence type="ECO:0000313" key="2">
    <source>
        <dbReference type="EMBL" id="MCK8480122.1"/>
    </source>
</evidence>
<dbReference type="RefSeq" id="WP_248412310.1">
    <property type="nucleotide sequence ID" value="NZ_JALPQF010000004.1"/>
</dbReference>
<dbReference type="Pfam" id="PF05523">
    <property type="entry name" value="FdtA"/>
    <property type="match status" value="1"/>
</dbReference>
<comment type="caution">
    <text evidence="2">The sequence shown here is derived from an EMBL/GenBank/DDBJ whole genome shotgun (WGS) entry which is preliminary data.</text>
</comment>
<dbReference type="Proteomes" id="UP001203687">
    <property type="component" value="Unassembled WGS sequence"/>
</dbReference>
<accession>A0ABT0H6W7</accession>
<sequence length="137" mass="15511">MNLNTINDVLNLQIPNVHDIRGKLAVIEKETIPFSIERVYYLYDVPNDAFRGGHAHIAQESVVIALSGSFEVILDDGKNRKRIMLNKPNIGLYIPTGIWREIENFSSGSVCLVMASTVFNEEDYIRNYDDFVSSKMG</sequence>
<keyword evidence="3" id="KW-1185">Reference proteome</keyword>